<sequence>MAADNYQYGLPFGAETRNPFNYSKVEQTARDNATAWLTSASIRQQLNLFDDTSQDTYLLSLELAVRQAIEDFLGMSIFATSYRVWYGLESIAAAPVCFDLPEVSQNSDPSLAGVTITSVKYWNTDATPTIVTVSSTQYFYDVSGNKVIVQSLPTEINGNMTAPIFIDYATVANPLAAYPVIKQAGLLLFTHLYNNRSNTTDTLLKEIPFGVSTLLRPYKPLVM</sequence>
<dbReference type="NCBIfam" id="TIGR01560">
    <property type="entry name" value="put_DNA_pack"/>
    <property type="match status" value="1"/>
</dbReference>
<reference evidence="1" key="1">
    <citation type="submission" date="2020-04" db="EMBL/GenBank/DDBJ databases">
        <authorList>
            <person name="Chiriac C."/>
            <person name="Salcher M."/>
            <person name="Ghai R."/>
            <person name="Kavagutti S V."/>
        </authorList>
    </citation>
    <scope>NUCLEOTIDE SEQUENCE</scope>
</reference>
<proteinExistence type="predicted"/>
<gene>
    <name evidence="1" type="ORF">UFOVP815_24</name>
</gene>
<evidence type="ECO:0000313" key="1">
    <source>
        <dbReference type="EMBL" id="CAB4165214.1"/>
    </source>
</evidence>
<dbReference type="InterPro" id="IPR006450">
    <property type="entry name" value="Phage_HK97_gp6-like"/>
</dbReference>
<organism evidence="1">
    <name type="scientific">uncultured Caudovirales phage</name>
    <dbReference type="NCBI Taxonomy" id="2100421"/>
    <lineage>
        <taxon>Viruses</taxon>
        <taxon>Duplodnaviria</taxon>
        <taxon>Heunggongvirae</taxon>
        <taxon>Uroviricota</taxon>
        <taxon>Caudoviricetes</taxon>
        <taxon>Peduoviridae</taxon>
        <taxon>Maltschvirus</taxon>
        <taxon>Maltschvirus maltsch</taxon>
    </lineage>
</organism>
<protein>
    <submittedName>
        <fullName evidence="1">Gp6 domain containing protein</fullName>
    </submittedName>
</protein>
<dbReference type="CDD" id="cd08054">
    <property type="entry name" value="gp6"/>
    <property type="match status" value="1"/>
</dbReference>
<dbReference type="EMBL" id="LR796769">
    <property type="protein sequence ID" value="CAB4165214.1"/>
    <property type="molecule type" value="Genomic_DNA"/>
</dbReference>
<dbReference type="Gene3D" id="1.10.3230.30">
    <property type="entry name" value="Phage gp6-like head-tail connector protein"/>
    <property type="match status" value="1"/>
</dbReference>
<name>A0A6J5PCE5_9CAUD</name>
<accession>A0A6J5PCE5</accession>